<keyword evidence="2" id="KW-0812">Transmembrane</keyword>
<dbReference type="Proteomes" id="UP000316225">
    <property type="component" value="Unassembled WGS sequence"/>
</dbReference>
<dbReference type="PANTHER" id="PTHR30203:SF25">
    <property type="entry name" value="OUTER MEMBRANE PROTEIN-RELATED"/>
    <property type="match status" value="1"/>
</dbReference>
<dbReference type="Gene3D" id="1.20.1600.10">
    <property type="entry name" value="Outer membrane efflux proteins (OEP)"/>
    <property type="match status" value="1"/>
</dbReference>
<dbReference type="InterPro" id="IPR010131">
    <property type="entry name" value="MdtP/NodT-like"/>
</dbReference>
<dbReference type="SUPFAM" id="SSF56954">
    <property type="entry name" value="Outer membrane efflux proteins (OEP)"/>
    <property type="match status" value="1"/>
</dbReference>
<accession>A0A562N6W8</accession>
<comment type="similarity">
    <text evidence="1 2">Belongs to the outer membrane factor (OMF) (TC 1.B.17) family.</text>
</comment>
<evidence type="ECO:0000256" key="1">
    <source>
        <dbReference type="ARBA" id="ARBA00007613"/>
    </source>
</evidence>
<dbReference type="InterPro" id="IPR003423">
    <property type="entry name" value="OMP_efflux"/>
</dbReference>
<gene>
    <name evidence="3" type="ORF">IQ24_03939</name>
</gene>
<dbReference type="NCBIfam" id="TIGR01845">
    <property type="entry name" value="outer_NodT"/>
    <property type="match status" value="1"/>
</dbReference>
<dbReference type="AlphaFoldDB" id="A0A562N6W8"/>
<comment type="subcellular location">
    <subcellularLocation>
        <location evidence="2">Cell membrane</location>
        <topology evidence="2">Lipid-anchor</topology>
    </subcellularLocation>
</comment>
<reference evidence="3 4" key="1">
    <citation type="journal article" date="2015" name="Stand. Genomic Sci.">
        <title>Genomic Encyclopedia of Bacterial and Archaeal Type Strains, Phase III: the genomes of soil and plant-associated and newly described type strains.</title>
        <authorList>
            <person name="Whitman W.B."/>
            <person name="Woyke T."/>
            <person name="Klenk H.P."/>
            <person name="Zhou Y."/>
            <person name="Lilburn T.G."/>
            <person name="Beck B.J."/>
            <person name="De Vos P."/>
            <person name="Vandamme P."/>
            <person name="Eisen J.A."/>
            <person name="Garrity G."/>
            <person name="Hugenholtz P."/>
            <person name="Kyrpides N.C."/>
        </authorList>
    </citation>
    <scope>NUCLEOTIDE SEQUENCE [LARGE SCALE GENOMIC DNA]</scope>
    <source>
        <strain evidence="3 4">CGMCC 1.5364</strain>
    </source>
</reference>
<evidence type="ECO:0000313" key="4">
    <source>
        <dbReference type="Proteomes" id="UP000316225"/>
    </source>
</evidence>
<evidence type="ECO:0000313" key="3">
    <source>
        <dbReference type="EMBL" id="TWI27939.1"/>
    </source>
</evidence>
<proteinExistence type="inferred from homology"/>
<keyword evidence="2" id="KW-1134">Transmembrane beta strand</keyword>
<dbReference type="PANTHER" id="PTHR30203">
    <property type="entry name" value="OUTER MEMBRANE CATION EFFLUX PROTEIN"/>
    <property type="match status" value="1"/>
</dbReference>
<dbReference type="EMBL" id="VLKU01000018">
    <property type="protein sequence ID" value="TWI27939.1"/>
    <property type="molecule type" value="Genomic_DNA"/>
</dbReference>
<keyword evidence="2" id="KW-0564">Palmitate</keyword>
<keyword evidence="2" id="KW-0472">Membrane</keyword>
<sequence>MTSNTLSARARRAGPLTPNRRSLLLGVPALLLLAACGQTSYTAPDADIAPKFDAAAPARSQTAPVWWSAFRDSRLDGLIQQGLSRNLSIAEAAAVIDEAEAGARLARAADLPNVSVQGSASRGNPEGARVVESSAGSLSTSWMIDLFGGNQAARAAAIAELDAARLSADAAKLSVTSAIALAYIDLRYYQESISLTRRSIESRRQTLSMTRTMVEAGQAGRLEVLQAEQAVAQAEAGLPALEVGFDQAINRLATLTASRSGTLRPNLTKGGGQPHARFRPNVGVPADVIRARPDVRMAERRFAAATARVGVAEAAFYPSIQLTGNITPTNLRRGGNVTTWGFGPQINLPIFSGGANQANLKGAEARAAQAHVQWRASVLNAVEEVENGLVSYNRGSVNVAAQQRLVDSTNQTLSLSRTSYEAGEVDLFRILDAERDLLSARQALATANRTLASDFVRLSIAAAANPGG</sequence>
<dbReference type="OrthoDB" id="7181739at2"/>
<keyword evidence="4" id="KW-1185">Reference proteome</keyword>
<dbReference type="GO" id="GO:0005886">
    <property type="term" value="C:plasma membrane"/>
    <property type="evidence" value="ECO:0007669"/>
    <property type="project" value="UniProtKB-SubCell"/>
</dbReference>
<dbReference type="GO" id="GO:0015562">
    <property type="term" value="F:efflux transmembrane transporter activity"/>
    <property type="evidence" value="ECO:0007669"/>
    <property type="project" value="InterPro"/>
</dbReference>
<dbReference type="Pfam" id="PF02321">
    <property type="entry name" value="OEP"/>
    <property type="match status" value="2"/>
</dbReference>
<name>A0A562N6W8_9RHOB</name>
<comment type="caution">
    <text evidence="3">The sequence shown here is derived from an EMBL/GenBank/DDBJ whole genome shotgun (WGS) entry which is preliminary data.</text>
</comment>
<dbReference type="Gene3D" id="2.20.200.10">
    <property type="entry name" value="Outer membrane efflux proteins (OEP)"/>
    <property type="match status" value="1"/>
</dbReference>
<protein>
    <submittedName>
        <fullName evidence="3">Multidrug efflux system outer membrane protein</fullName>
    </submittedName>
</protein>
<organism evidence="3 4">
    <name type="scientific">Paracoccus sulfuroxidans</name>
    <dbReference type="NCBI Taxonomy" id="384678"/>
    <lineage>
        <taxon>Bacteria</taxon>
        <taxon>Pseudomonadati</taxon>
        <taxon>Pseudomonadota</taxon>
        <taxon>Alphaproteobacteria</taxon>
        <taxon>Rhodobacterales</taxon>
        <taxon>Paracoccaceae</taxon>
        <taxon>Paracoccus</taxon>
    </lineage>
</organism>
<keyword evidence="2" id="KW-0449">Lipoprotein</keyword>
<evidence type="ECO:0000256" key="2">
    <source>
        <dbReference type="RuleBase" id="RU362097"/>
    </source>
</evidence>
<dbReference type="RefSeq" id="WP_145400077.1">
    <property type="nucleotide sequence ID" value="NZ_VLKU01000018.1"/>
</dbReference>